<sequence length="207" mass="22437">MLCPRSPSDGTARIDILGSPPARAYHSPFHISNMSQFGRWANAGHVQNSMYYMAKSARGRPSRWTGPGGETSKPSNHAGYFVHTYVNMTQIAKAGKGTASDGVTRRLRPPIPGPTLRAAITRLALYPEKGKGGHSTRVAGLIKHVPRLPSVCGAYVHSHFKHIRTFASALANHRPQWTFEGACQIRYASGPVSLSSSPSGKERSHPD</sequence>
<name>G2Q4Z7_THET4</name>
<dbReference type="VEuPathDB" id="FungiDB:MYCTH_91240"/>
<evidence type="ECO:0000313" key="1">
    <source>
        <dbReference type="EMBL" id="AEO53734.1"/>
    </source>
</evidence>
<dbReference type="EMBL" id="CP003002">
    <property type="protein sequence ID" value="AEO53734.1"/>
    <property type="molecule type" value="Genomic_DNA"/>
</dbReference>
<proteinExistence type="predicted"/>
<reference evidence="1 2" key="1">
    <citation type="journal article" date="2011" name="Nat. Biotechnol.">
        <title>Comparative genomic analysis of the thermophilic biomass-degrading fungi Myceliophthora thermophila and Thielavia terrestris.</title>
        <authorList>
            <person name="Berka R.M."/>
            <person name="Grigoriev I.V."/>
            <person name="Otillar R."/>
            <person name="Salamov A."/>
            <person name="Grimwood J."/>
            <person name="Reid I."/>
            <person name="Ishmael N."/>
            <person name="John T."/>
            <person name="Darmond C."/>
            <person name="Moisan M.-C."/>
            <person name="Henrissat B."/>
            <person name="Coutinho P.M."/>
            <person name="Lombard V."/>
            <person name="Natvig D.O."/>
            <person name="Lindquist E."/>
            <person name="Schmutz J."/>
            <person name="Lucas S."/>
            <person name="Harris P."/>
            <person name="Powlowski J."/>
            <person name="Bellemare A."/>
            <person name="Taylor D."/>
            <person name="Butler G."/>
            <person name="de Vries R.P."/>
            <person name="Allijn I.E."/>
            <person name="van den Brink J."/>
            <person name="Ushinsky S."/>
            <person name="Storms R."/>
            <person name="Powell A.J."/>
            <person name="Paulsen I.T."/>
            <person name="Elbourne L.D.H."/>
            <person name="Baker S.E."/>
            <person name="Magnuson J."/>
            <person name="LaBoissiere S."/>
            <person name="Clutterbuck A.J."/>
            <person name="Martinez D."/>
            <person name="Wogulis M."/>
            <person name="de Leon A.L."/>
            <person name="Rey M.W."/>
            <person name="Tsang A."/>
        </authorList>
    </citation>
    <scope>NUCLEOTIDE SEQUENCE [LARGE SCALE GENOMIC DNA]</scope>
    <source>
        <strain evidence="2">ATCC 42464 / BCRC 31852 / DSM 1799</strain>
    </source>
</reference>
<accession>G2Q4Z7</accession>
<dbReference type="RefSeq" id="XP_003658979.1">
    <property type="nucleotide sequence ID" value="XM_003658931.1"/>
</dbReference>
<keyword evidence="2" id="KW-1185">Reference proteome</keyword>
<dbReference type="Proteomes" id="UP000007322">
    <property type="component" value="Chromosome 1"/>
</dbReference>
<dbReference type="KEGG" id="mtm:MYCTH_91240"/>
<dbReference type="InParanoid" id="G2Q4Z7"/>
<dbReference type="AlphaFoldDB" id="G2Q4Z7"/>
<evidence type="ECO:0000313" key="2">
    <source>
        <dbReference type="Proteomes" id="UP000007322"/>
    </source>
</evidence>
<gene>
    <name evidence="1" type="ORF">MYCTH_91240</name>
</gene>
<dbReference type="GeneID" id="11505797"/>
<organism evidence="1 2">
    <name type="scientific">Thermothelomyces thermophilus (strain ATCC 42464 / BCRC 31852 / DSM 1799)</name>
    <name type="common">Sporotrichum thermophile</name>
    <dbReference type="NCBI Taxonomy" id="573729"/>
    <lineage>
        <taxon>Eukaryota</taxon>
        <taxon>Fungi</taxon>
        <taxon>Dikarya</taxon>
        <taxon>Ascomycota</taxon>
        <taxon>Pezizomycotina</taxon>
        <taxon>Sordariomycetes</taxon>
        <taxon>Sordariomycetidae</taxon>
        <taxon>Sordariales</taxon>
        <taxon>Chaetomiaceae</taxon>
        <taxon>Thermothelomyces</taxon>
    </lineage>
</organism>
<dbReference type="HOGENOM" id="CLU_1327189_0_0_1"/>
<protein>
    <submittedName>
        <fullName evidence="1">Uncharacterized protein</fullName>
    </submittedName>
</protein>